<dbReference type="HOGENOM" id="CLU_047251_1_0_9"/>
<dbReference type="Proteomes" id="UP000007434">
    <property type="component" value="Chromosome"/>
</dbReference>
<sequence length="264" mass="28652">MESNTPKLGLALGSGGARGLAHLGVLEVLEEAGIKIDYLSGSSMGSLIGGLYACGVPLRYIRALAEELDWEHLSDFTFPRQGLLKGDKLLTFLKIMTKNKKIQDFNIPFAAVACNIENGDHVIIKEGSAAKAIRASTAIPGVFVPYQKRSQKLIDGGIIDPLPASTCYNLGADIVIAVDVGIKKLDSSVNNIFDVLLNTFDIMQLKYTQSSEWQVELTIEPELNNISAFDLDKAAYCIEAGRKAAADSLDTIKKLLKEDSYVQK</sequence>
<dbReference type="PROSITE" id="PS51635">
    <property type="entry name" value="PNPLA"/>
    <property type="match status" value="1"/>
</dbReference>
<reference evidence="6 7" key="1">
    <citation type="submission" date="2010-11" db="EMBL/GenBank/DDBJ databases">
        <title>Complete sequence of Halanaerobium sp. sapolanicus.</title>
        <authorList>
            <consortium name="US DOE Joint Genome Institute"/>
            <person name="Lucas S."/>
            <person name="Copeland A."/>
            <person name="Lapidus A."/>
            <person name="Cheng J.-F."/>
            <person name="Bruce D."/>
            <person name="Goodwin L."/>
            <person name="Pitluck S."/>
            <person name="Davenport K."/>
            <person name="Detter J.C."/>
            <person name="Han C."/>
            <person name="Tapia R."/>
            <person name="Land M."/>
            <person name="Hauser L."/>
            <person name="Jeffries C."/>
            <person name="Kyrpides N."/>
            <person name="Ivanova N."/>
            <person name="Mikhailova N."/>
            <person name="Begemann M.B."/>
            <person name="Mormile M.R."/>
            <person name="Wall J.D."/>
            <person name="Elias D.A."/>
            <person name="Woyke T."/>
        </authorList>
    </citation>
    <scope>NUCLEOTIDE SEQUENCE [LARGE SCALE GENOMIC DNA]</scope>
    <source>
        <strain evidence="7">sapolanicus</strain>
    </source>
</reference>
<dbReference type="KEGG" id="has:Halsa_1559"/>
<evidence type="ECO:0000256" key="1">
    <source>
        <dbReference type="ARBA" id="ARBA00022801"/>
    </source>
</evidence>
<name>E4RLS0_HALHG</name>
<dbReference type="eggNOG" id="COG1752">
    <property type="taxonomic scope" value="Bacteria"/>
</dbReference>
<dbReference type="Gene3D" id="3.40.1090.10">
    <property type="entry name" value="Cytosolic phospholipase A2 catalytic domain"/>
    <property type="match status" value="2"/>
</dbReference>
<comment type="caution">
    <text evidence="4">Lacks conserved residue(s) required for the propagation of feature annotation.</text>
</comment>
<organism evidence="6 7">
    <name type="scientific">Halanaerobium hydrogeniformans</name>
    <name type="common">Halanaerobium sp. (strain sapolanicus)</name>
    <dbReference type="NCBI Taxonomy" id="656519"/>
    <lineage>
        <taxon>Bacteria</taxon>
        <taxon>Bacillati</taxon>
        <taxon>Bacillota</taxon>
        <taxon>Clostridia</taxon>
        <taxon>Halanaerobiales</taxon>
        <taxon>Halanaerobiaceae</taxon>
        <taxon>Halanaerobium</taxon>
    </lineage>
</organism>
<evidence type="ECO:0000259" key="5">
    <source>
        <dbReference type="PROSITE" id="PS51635"/>
    </source>
</evidence>
<dbReference type="EMBL" id="CP002304">
    <property type="protein sequence ID" value="ADQ14984.1"/>
    <property type="molecule type" value="Genomic_DNA"/>
</dbReference>
<dbReference type="Pfam" id="PF01734">
    <property type="entry name" value="Patatin"/>
    <property type="match status" value="1"/>
</dbReference>
<keyword evidence="3 4" id="KW-0443">Lipid metabolism</keyword>
<dbReference type="SUPFAM" id="SSF52151">
    <property type="entry name" value="FabD/lysophospholipase-like"/>
    <property type="match status" value="1"/>
</dbReference>
<dbReference type="InterPro" id="IPR002641">
    <property type="entry name" value="PNPLA_dom"/>
</dbReference>
<proteinExistence type="predicted"/>
<dbReference type="GO" id="GO:0016787">
    <property type="term" value="F:hydrolase activity"/>
    <property type="evidence" value="ECO:0007669"/>
    <property type="project" value="UniProtKB-UniRule"/>
</dbReference>
<evidence type="ECO:0000256" key="3">
    <source>
        <dbReference type="ARBA" id="ARBA00023098"/>
    </source>
</evidence>
<feature type="short sequence motif" description="GXSXG" evidence="4">
    <location>
        <begin position="41"/>
        <end position="45"/>
    </location>
</feature>
<keyword evidence="7" id="KW-1185">Reference proteome</keyword>
<evidence type="ECO:0000313" key="7">
    <source>
        <dbReference type="Proteomes" id="UP000007434"/>
    </source>
</evidence>
<evidence type="ECO:0000256" key="4">
    <source>
        <dbReference type="PROSITE-ProRule" id="PRU01161"/>
    </source>
</evidence>
<dbReference type="STRING" id="656519.Halsa_1559"/>
<dbReference type="AlphaFoldDB" id="E4RLS0"/>
<evidence type="ECO:0000256" key="2">
    <source>
        <dbReference type="ARBA" id="ARBA00022963"/>
    </source>
</evidence>
<dbReference type="PANTHER" id="PTHR14226">
    <property type="entry name" value="NEUROPATHY TARGET ESTERASE/SWISS CHEESE D.MELANOGASTER"/>
    <property type="match status" value="1"/>
</dbReference>
<keyword evidence="1 4" id="KW-0378">Hydrolase</keyword>
<dbReference type="PANTHER" id="PTHR14226:SF76">
    <property type="entry name" value="NTE FAMILY PROTEIN RSSA"/>
    <property type="match status" value="1"/>
</dbReference>
<dbReference type="GO" id="GO:0016042">
    <property type="term" value="P:lipid catabolic process"/>
    <property type="evidence" value="ECO:0007669"/>
    <property type="project" value="UniProtKB-UniRule"/>
</dbReference>
<dbReference type="InterPro" id="IPR016035">
    <property type="entry name" value="Acyl_Trfase/lysoPLipase"/>
</dbReference>
<dbReference type="CDD" id="cd07205">
    <property type="entry name" value="Pat_PNPLA6_PNPLA7_NTE1_like"/>
    <property type="match status" value="1"/>
</dbReference>
<dbReference type="InterPro" id="IPR050301">
    <property type="entry name" value="NTE"/>
</dbReference>
<dbReference type="OrthoDB" id="9770965at2"/>
<feature type="active site" description="Proton acceptor" evidence="4">
    <location>
        <position position="155"/>
    </location>
</feature>
<keyword evidence="2 4" id="KW-0442">Lipid degradation</keyword>
<feature type="active site" description="Nucleophile" evidence="4">
    <location>
        <position position="43"/>
    </location>
</feature>
<gene>
    <name evidence="6" type="ordered locus">Halsa_1559</name>
</gene>
<evidence type="ECO:0000313" key="6">
    <source>
        <dbReference type="EMBL" id="ADQ14984.1"/>
    </source>
</evidence>
<accession>E4RLS0</accession>
<reference evidence="6 7" key="2">
    <citation type="journal article" date="2011" name="J. Bacteriol.">
        <title>Complete Genome Sequence of the Haloalkaliphilic, Hydrogen Producing Halanaerobium hydrogenoformans.</title>
        <authorList>
            <person name="Brown S.D."/>
            <person name="Begemann M.B."/>
            <person name="Mormile M.R."/>
            <person name="Wall J.D."/>
            <person name="Han C.S."/>
            <person name="Goodwin L.A."/>
            <person name="Pitluck S."/>
            <person name="Land M.L."/>
            <person name="Hauser L.J."/>
            <person name="Elias D.A."/>
        </authorList>
    </citation>
    <scope>NUCLEOTIDE SEQUENCE [LARGE SCALE GENOMIC DNA]</scope>
    <source>
        <strain evidence="7">sapolanicus</strain>
    </source>
</reference>
<feature type="domain" description="PNPLA" evidence="5">
    <location>
        <begin position="10"/>
        <end position="168"/>
    </location>
</feature>
<dbReference type="RefSeq" id="WP_013406061.1">
    <property type="nucleotide sequence ID" value="NC_014654.1"/>
</dbReference>
<protein>
    <submittedName>
        <fullName evidence="6">Patatin</fullName>
    </submittedName>
</protein>
<feature type="short sequence motif" description="DGA/G" evidence="4">
    <location>
        <begin position="155"/>
        <end position="157"/>
    </location>
</feature>